<sequence length="613" mass="67008">MAKPPKKVSVTTKSDLPDASGSGSPTRSNTIGLHMPDALLLGIQPPPLSRGADTSAAVDRQPAVVIHELPPTANRIGTTRNAIPWPQERAHELIAVPDKSGLFTGPDQRTYAQIDSEGRFVVEQDLHGNYHLPLTFAPGVTGLALAPNEGQASWSIQRPDRPSIRRAPTTVASPDYLTPSDVNTLTKPQMATNGIRYNKLKQTFVTTVDGTVMVRKNKDGDYQQASAASHAAPEIFFEQIAGTVFWRQKAPGTQPAEPPSSSRQPVAQAEEPIAGPSKRPRLEETTGQAPSAQDHHPAYFWLPWGHLNKPAGIESVQLGWLHYPIVPVGSNPAPRVFFVLHPEFAPTHFEAFEHMLATAPGLQPVATFRIGNDPGEIHPGKHFFEAPITQSVARAFPDFSDATARAVARRLFELADHSPTITGTGLLNIDAALQQWQHRPLSTTPAQTRADPMSMLTVAPDIDLGGKRLIPMPSQVDSELQRLTFDPQRFPAAWNHYSTYPSDLNLRRLIGSLLFNSGYELFPLTYEHRIPTLVFKRAHHDQIFFLKLGAIDQAGLTHVPGNELTEPSTPARIGQDAFKALTEAAAQNKVVWLIGGVLKVAGKPDSVFIIRER</sequence>
<name>A0A4Q4L1G1_9PSED</name>
<dbReference type="AlphaFoldDB" id="A0A4Q4L1G1"/>
<gene>
    <name evidence="2" type="ORF">EVS84_18155</name>
</gene>
<dbReference type="EMBL" id="SEUB01000006">
    <property type="protein sequence ID" value="RYM40405.1"/>
    <property type="molecule type" value="Genomic_DNA"/>
</dbReference>
<protein>
    <submittedName>
        <fullName evidence="2">Uncharacterized protein</fullName>
    </submittedName>
</protein>
<organism evidence="2 3">
    <name type="scientific">Pseudomonas koreensis</name>
    <dbReference type="NCBI Taxonomy" id="198620"/>
    <lineage>
        <taxon>Bacteria</taxon>
        <taxon>Pseudomonadati</taxon>
        <taxon>Pseudomonadota</taxon>
        <taxon>Gammaproteobacteria</taxon>
        <taxon>Pseudomonadales</taxon>
        <taxon>Pseudomonadaceae</taxon>
        <taxon>Pseudomonas</taxon>
    </lineage>
</organism>
<evidence type="ECO:0000256" key="1">
    <source>
        <dbReference type="SAM" id="MobiDB-lite"/>
    </source>
</evidence>
<comment type="caution">
    <text evidence="2">The sequence shown here is derived from an EMBL/GenBank/DDBJ whole genome shotgun (WGS) entry which is preliminary data.</text>
</comment>
<feature type="compositionally biased region" description="Polar residues" evidence="1">
    <location>
        <begin position="21"/>
        <end position="31"/>
    </location>
</feature>
<evidence type="ECO:0000313" key="3">
    <source>
        <dbReference type="Proteomes" id="UP000291107"/>
    </source>
</evidence>
<dbReference type="Proteomes" id="UP000291107">
    <property type="component" value="Unassembled WGS sequence"/>
</dbReference>
<proteinExistence type="predicted"/>
<feature type="region of interest" description="Disordered" evidence="1">
    <location>
        <begin position="249"/>
        <end position="293"/>
    </location>
</feature>
<reference evidence="2 3" key="1">
    <citation type="submission" date="2019-02" db="EMBL/GenBank/DDBJ databases">
        <title>Genome of Pseudomonas korensis isolated from heavy metal contaminated environment.</title>
        <authorList>
            <person name="Ayangbenro A.S."/>
            <person name="Babalola O."/>
        </authorList>
    </citation>
    <scope>NUCLEOTIDE SEQUENCE [LARGE SCALE GENOMIC DNA]</scope>
    <source>
        <strain evidence="2 3">AB36</strain>
    </source>
</reference>
<dbReference type="RefSeq" id="WP_129999227.1">
    <property type="nucleotide sequence ID" value="NZ_SEUB01000006.1"/>
</dbReference>
<feature type="region of interest" description="Disordered" evidence="1">
    <location>
        <begin position="1"/>
        <end position="32"/>
    </location>
</feature>
<accession>A0A4Q4L1G1</accession>
<evidence type="ECO:0000313" key="2">
    <source>
        <dbReference type="EMBL" id="RYM40405.1"/>
    </source>
</evidence>